<keyword evidence="6" id="KW-0862">Zinc</keyword>
<protein>
    <recommendedName>
        <fullName evidence="11">PDZ domain-containing protein</fullName>
    </recommendedName>
</protein>
<dbReference type="CDD" id="cd06163">
    <property type="entry name" value="S2P-M50_PDZ_RseP-like"/>
    <property type="match status" value="1"/>
</dbReference>
<evidence type="ECO:0000256" key="4">
    <source>
        <dbReference type="ARBA" id="ARBA00022692"/>
    </source>
</evidence>
<reference evidence="12" key="1">
    <citation type="submission" date="2014-05" db="EMBL/GenBank/DDBJ databases">
        <title>Key roles for freshwater Actinobacteria revealed by deep metagenomic sequencing.</title>
        <authorList>
            <person name="Ghai R."/>
            <person name="Mizuno C.M."/>
            <person name="Picazo A."/>
            <person name="Camacho A."/>
            <person name="Rodriguez-Valera F."/>
        </authorList>
    </citation>
    <scope>NUCLEOTIDE SEQUENCE</scope>
</reference>
<comment type="subcellular location">
    <subcellularLocation>
        <location evidence="2">Membrane</location>
        <topology evidence="2">Multi-pass membrane protein</topology>
    </subcellularLocation>
</comment>
<evidence type="ECO:0000256" key="8">
    <source>
        <dbReference type="ARBA" id="ARBA00023049"/>
    </source>
</evidence>
<feature type="domain" description="PDZ" evidence="11">
    <location>
        <begin position="119"/>
        <end position="198"/>
    </location>
</feature>
<keyword evidence="8" id="KW-0482">Metalloprotease</keyword>
<feature type="transmembrane region" description="Helical" evidence="10">
    <location>
        <begin position="96"/>
        <end position="121"/>
    </location>
</feature>
<dbReference type="GO" id="GO:0006508">
    <property type="term" value="P:proteolysis"/>
    <property type="evidence" value="ECO:0007669"/>
    <property type="project" value="UniProtKB-KW"/>
</dbReference>
<evidence type="ECO:0000256" key="6">
    <source>
        <dbReference type="ARBA" id="ARBA00022833"/>
    </source>
</evidence>
<evidence type="ECO:0000256" key="10">
    <source>
        <dbReference type="SAM" id="Phobius"/>
    </source>
</evidence>
<dbReference type="GO" id="GO:0004222">
    <property type="term" value="F:metalloendopeptidase activity"/>
    <property type="evidence" value="ECO:0007669"/>
    <property type="project" value="InterPro"/>
</dbReference>
<sequence length="395" mass="42481">MNFIGIVAFVIALLFSVMVHELGHYLTAKKFGMRVSEFFLGFGKRIWSFTRGETEFGIKAIPAGGYCRIEGMSATDQMPEGEESRAFFKANSGRKLIVLGAGSFLHFVLGFIILIIIFAGIGTSKQTNTITQISPCVPQVNAECVDTDPRSPALLAGLQPGDVITSLNGVPINNWTKDVEVIRNSPGKELTIEIDRNGQTQSITVMPATRVIDGKEYGFLGIVNEFVLVRDTPFTSIKNAAIVSWDFISGAVKAIASLPSKIPALWGATVSGTERDPNGLVGIVGVAQVTGQAASSENLSTSERIQTFLLIIASLNFFVGVFNLLPILPLDGGHMAVAIADEVRALIARIRGRARPEGINVNKLAPFTMVIFVFLAALTVLLLAADIINPIQVNF</sequence>
<dbReference type="InterPro" id="IPR041489">
    <property type="entry name" value="PDZ_6"/>
</dbReference>
<keyword evidence="3" id="KW-0645">Protease</keyword>
<dbReference type="Pfam" id="PF02163">
    <property type="entry name" value="Peptidase_M50"/>
    <property type="match status" value="1"/>
</dbReference>
<dbReference type="InterPro" id="IPR036034">
    <property type="entry name" value="PDZ_sf"/>
</dbReference>
<proteinExistence type="predicted"/>
<keyword evidence="7 10" id="KW-1133">Transmembrane helix</keyword>
<dbReference type="Gene3D" id="2.30.42.10">
    <property type="match status" value="1"/>
</dbReference>
<evidence type="ECO:0000313" key="12">
    <source>
        <dbReference type="EMBL" id="KGA19509.1"/>
    </source>
</evidence>
<dbReference type="Pfam" id="PF17820">
    <property type="entry name" value="PDZ_6"/>
    <property type="match status" value="1"/>
</dbReference>
<dbReference type="EMBL" id="JNSK01000011">
    <property type="protein sequence ID" value="KGA19509.1"/>
    <property type="molecule type" value="Genomic_DNA"/>
</dbReference>
<gene>
    <name evidence="12" type="ORF">GM50_5015</name>
</gene>
<dbReference type="GO" id="GO:0016020">
    <property type="term" value="C:membrane"/>
    <property type="evidence" value="ECO:0007669"/>
    <property type="project" value="UniProtKB-SubCell"/>
</dbReference>
<dbReference type="InterPro" id="IPR001478">
    <property type="entry name" value="PDZ"/>
</dbReference>
<evidence type="ECO:0000256" key="1">
    <source>
        <dbReference type="ARBA" id="ARBA00001947"/>
    </source>
</evidence>
<dbReference type="SMART" id="SM00228">
    <property type="entry name" value="PDZ"/>
    <property type="match status" value="1"/>
</dbReference>
<name>A0A094QBK4_9ZZZZ</name>
<feature type="transmembrane region" description="Helical" evidence="10">
    <location>
        <begin position="364"/>
        <end position="385"/>
    </location>
</feature>
<comment type="caution">
    <text evidence="12">The sequence shown here is derived from an EMBL/GenBank/DDBJ whole genome shotgun (WGS) entry which is preliminary data.</text>
</comment>
<keyword evidence="5" id="KW-0378">Hydrolase</keyword>
<keyword evidence="9 10" id="KW-0472">Membrane</keyword>
<accession>A0A094QBK4</accession>
<dbReference type="CDD" id="cd23081">
    <property type="entry name" value="cpPDZ_EcRseP-like"/>
    <property type="match status" value="1"/>
</dbReference>
<dbReference type="AlphaFoldDB" id="A0A094QBK4"/>
<dbReference type="PANTHER" id="PTHR42837">
    <property type="entry name" value="REGULATOR OF SIGMA-E PROTEASE RSEP"/>
    <property type="match status" value="1"/>
</dbReference>
<evidence type="ECO:0000256" key="3">
    <source>
        <dbReference type="ARBA" id="ARBA00022670"/>
    </source>
</evidence>
<evidence type="ECO:0000256" key="7">
    <source>
        <dbReference type="ARBA" id="ARBA00022989"/>
    </source>
</evidence>
<comment type="cofactor">
    <cofactor evidence="1">
        <name>Zn(2+)</name>
        <dbReference type="ChEBI" id="CHEBI:29105"/>
    </cofactor>
</comment>
<evidence type="ECO:0000259" key="11">
    <source>
        <dbReference type="SMART" id="SM00228"/>
    </source>
</evidence>
<feature type="transmembrane region" description="Helical" evidence="10">
    <location>
        <begin position="308"/>
        <end position="328"/>
    </location>
</feature>
<dbReference type="SUPFAM" id="SSF50156">
    <property type="entry name" value="PDZ domain-like"/>
    <property type="match status" value="1"/>
</dbReference>
<dbReference type="InterPro" id="IPR008915">
    <property type="entry name" value="Peptidase_M50"/>
</dbReference>
<evidence type="ECO:0000256" key="9">
    <source>
        <dbReference type="ARBA" id="ARBA00023136"/>
    </source>
</evidence>
<keyword evidence="4 10" id="KW-0812">Transmembrane</keyword>
<evidence type="ECO:0000256" key="2">
    <source>
        <dbReference type="ARBA" id="ARBA00004141"/>
    </source>
</evidence>
<evidence type="ECO:0000256" key="5">
    <source>
        <dbReference type="ARBA" id="ARBA00022801"/>
    </source>
</evidence>
<dbReference type="PANTHER" id="PTHR42837:SF2">
    <property type="entry name" value="MEMBRANE METALLOPROTEASE ARASP2, CHLOROPLASTIC-RELATED"/>
    <property type="match status" value="1"/>
</dbReference>
<organism evidence="12">
    <name type="scientific">freshwater metagenome</name>
    <dbReference type="NCBI Taxonomy" id="449393"/>
    <lineage>
        <taxon>unclassified sequences</taxon>
        <taxon>metagenomes</taxon>
        <taxon>ecological metagenomes</taxon>
    </lineage>
</organism>
<dbReference type="InterPro" id="IPR004387">
    <property type="entry name" value="Pept_M50_Zn"/>
</dbReference>